<reference evidence="2 3" key="1">
    <citation type="submission" date="2018-05" db="EMBL/GenBank/DDBJ databases">
        <title>Genomic Encyclopedia of Archaeal and Bacterial Type Strains, Phase II (KMG-II): from individual species to whole genera.</title>
        <authorList>
            <person name="Goeker M."/>
        </authorList>
    </citation>
    <scope>NUCLEOTIDE SEQUENCE [LARGE SCALE GENOMIC DNA]</scope>
    <source>
        <strain evidence="2 3">DSM 22214</strain>
    </source>
</reference>
<keyword evidence="1" id="KW-0472">Membrane</keyword>
<keyword evidence="3" id="KW-1185">Reference proteome</keyword>
<accession>A0A316EA65</accession>
<dbReference type="EMBL" id="QGGO01000008">
    <property type="protein sequence ID" value="PWK27002.1"/>
    <property type="molecule type" value="Genomic_DNA"/>
</dbReference>
<dbReference type="RefSeq" id="WP_109742577.1">
    <property type="nucleotide sequence ID" value="NZ_QGGO01000008.1"/>
</dbReference>
<gene>
    <name evidence="2" type="ORF">LV89_01814</name>
</gene>
<name>A0A316EA65_9BACT</name>
<keyword evidence="1" id="KW-1133">Transmembrane helix</keyword>
<evidence type="ECO:0000256" key="1">
    <source>
        <dbReference type="SAM" id="Phobius"/>
    </source>
</evidence>
<comment type="caution">
    <text evidence="2">The sequence shown here is derived from an EMBL/GenBank/DDBJ whole genome shotgun (WGS) entry which is preliminary data.</text>
</comment>
<evidence type="ECO:0000313" key="3">
    <source>
        <dbReference type="Proteomes" id="UP000245489"/>
    </source>
</evidence>
<dbReference type="Proteomes" id="UP000245489">
    <property type="component" value="Unassembled WGS sequence"/>
</dbReference>
<organism evidence="2 3">
    <name type="scientific">Arcicella aurantiaca</name>
    <dbReference type="NCBI Taxonomy" id="591202"/>
    <lineage>
        <taxon>Bacteria</taxon>
        <taxon>Pseudomonadati</taxon>
        <taxon>Bacteroidota</taxon>
        <taxon>Cytophagia</taxon>
        <taxon>Cytophagales</taxon>
        <taxon>Flectobacillaceae</taxon>
        <taxon>Arcicella</taxon>
    </lineage>
</organism>
<evidence type="ECO:0000313" key="2">
    <source>
        <dbReference type="EMBL" id="PWK27002.1"/>
    </source>
</evidence>
<feature type="transmembrane region" description="Helical" evidence="1">
    <location>
        <begin position="6"/>
        <end position="28"/>
    </location>
</feature>
<proteinExistence type="predicted"/>
<sequence>MIPEYSIVTTIVVGFVISTIVAAGYIAVQWGKGVMIRNAQVRGDAVAAFLAYFLVKIEVKKKDLYRQGITREARSAELSKINALEKQVPKFEMLKNSNFPLILESFLTAEQINYLNVAS</sequence>
<keyword evidence="1" id="KW-0812">Transmembrane</keyword>
<dbReference type="AlphaFoldDB" id="A0A316EA65"/>
<protein>
    <submittedName>
        <fullName evidence="2">Uncharacterized protein</fullName>
    </submittedName>
</protein>